<proteinExistence type="predicted"/>
<evidence type="ECO:0000313" key="4">
    <source>
        <dbReference type="Proteomes" id="UP000824782"/>
    </source>
</evidence>
<evidence type="ECO:0008006" key="5">
    <source>
        <dbReference type="Google" id="ProtNLM"/>
    </source>
</evidence>
<comment type="caution">
    <text evidence="3">The sequence shown here is derived from an EMBL/GenBank/DDBJ whole genome shotgun (WGS) entry which is preliminary data.</text>
</comment>
<dbReference type="PANTHER" id="PTHR16216">
    <property type="entry name" value="DYNEIN ASSEMBLY FACTOR 5, AXONEMAL"/>
    <property type="match status" value="1"/>
</dbReference>
<dbReference type="EMBL" id="WNYA01001883">
    <property type="protein sequence ID" value="KAG8544933.1"/>
    <property type="molecule type" value="Genomic_DNA"/>
</dbReference>
<dbReference type="GO" id="GO:0036159">
    <property type="term" value="P:inner dynein arm assembly"/>
    <property type="evidence" value="ECO:0007669"/>
    <property type="project" value="TreeGrafter"/>
</dbReference>
<dbReference type="GO" id="GO:0005737">
    <property type="term" value="C:cytoplasm"/>
    <property type="evidence" value="ECO:0007669"/>
    <property type="project" value="TreeGrafter"/>
</dbReference>
<evidence type="ECO:0000256" key="2">
    <source>
        <dbReference type="PROSITE-ProRule" id="PRU00103"/>
    </source>
</evidence>
<dbReference type="Proteomes" id="UP000824782">
    <property type="component" value="Unassembled WGS sequence"/>
</dbReference>
<dbReference type="PANTHER" id="PTHR16216:SF2">
    <property type="entry name" value="DYNEIN AXONEMAL ASSEMBLY FACTOR 5"/>
    <property type="match status" value="1"/>
</dbReference>
<dbReference type="InterPro" id="IPR000357">
    <property type="entry name" value="HEAT"/>
</dbReference>
<dbReference type="Gene3D" id="1.25.10.10">
    <property type="entry name" value="Leucine-rich Repeat Variant"/>
    <property type="match status" value="1"/>
</dbReference>
<feature type="non-terminal residue" evidence="3">
    <location>
        <position position="1"/>
    </location>
</feature>
<dbReference type="InterPro" id="IPR016024">
    <property type="entry name" value="ARM-type_fold"/>
</dbReference>
<dbReference type="GO" id="GO:0003341">
    <property type="term" value="P:cilium movement"/>
    <property type="evidence" value="ECO:0007669"/>
    <property type="project" value="TreeGrafter"/>
</dbReference>
<dbReference type="SUPFAM" id="SSF48371">
    <property type="entry name" value="ARM repeat"/>
    <property type="match status" value="1"/>
</dbReference>
<keyword evidence="1" id="KW-0677">Repeat</keyword>
<evidence type="ECO:0000256" key="1">
    <source>
        <dbReference type="ARBA" id="ARBA00022737"/>
    </source>
</evidence>
<dbReference type="InterPro" id="IPR021133">
    <property type="entry name" value="HEAT_type_2"/>
</dbReference>
<dbReference type="GO" id="GO:0045505">
    <property type="term" value="F:dynein intermediate chain binding"/>
    <property type="evidence" value="ECO:0007669"/>
    <property type="project" value="TreeGrafter"/>
</dbReference>
<accession>A0AAV6ZGC4</accession>
<organism evidence="3 4">
    <name type="scientific">Engystomops pustulosus</name>
    <name type="common">Tungara frog</name>
    <name type="synonym">Physalaemus pustulosus</name>
    <dbReference type="NCBI Taxonomy" id="76066"/>
    <lineage>
        <taxon>Eukaryota</taxon>
        <taxon>Metazoa</taxon>
        <taxon>Chordata</taxon>
        <taxon>Craniata</taxon>
        <taxon>Vertebrata</taxon>
        <taxon>Euteleostomi</taxon>
        <taxon>Amphibia</taxon>
        <taxon>Batrachia</taxon>
        <taxon>Anura</taxon>
        <taxon>Neobatrachia</taxon>
        <taxon>Hyloidea</taxon>
        <taxon>Leptodactylidae</taxon>
        <taxon>Leiuperinae</taxon>
        <taxon>Engystomops</taxon>
    </lineage>
</organism>
<feature type="repeat" description="HEAT" evidence="2">
    <location>
        <begin position="254"/>
        <end position="292"/>
    </location>
</feature>
<protein>
    <recommendedName>
        <fullName evidence="5">Dynein axonemal assembly factor 5</fullName>
    </recommendedName>
</protein>
<dbReference type="GO" id="GO:0036158">
    <property type="term" value="P:outer dynein arm assembly"/>
    <property type="evidence" value="ECO:0007669"/>
    <property type="project" value="TreeGrafter"/>
</dbReference>
<sequence length="366" mass="41507">VLYLEQLLCCVQSMIAVCRQQCAHISLQAMKVLVTILASPASESLYHKIQDVMLSLAEVQGVNGLQGLYQQHMPELMHWASKGHEHWTSFSMERAQFEILVSESGPVIGEHLDLLLPVLRTCLHPDKEPQMRLKLFTLLSKLLLKANESVNSRGQFHLYSETFIQDILVPNLKWYAGRTAGAIRTIAVSCLWVLLQSDVLSPEEVLPVQEVLMPQVLATLEEDSKTSRLVSCRIIKTLLGICGQHLDPDKLNKIYPEVVKRLDDASEEVRMAAAKTLGLWFKFIDERYERTTYRGHLEFLYRCLLVHLDDTDTALQATVLDVLKEGSVVYPSVLVQEIEAMKHKHKTPDYCDQLLLHIQNHSSAST</sequence>
<dbReference type="InterPro" id="IPR011989">
    <property type="entry name" value="ARM-like"/>
</dbReference>
<reference evidence="3" key="1">
    <citation type="thesis" date="2020" institute="ProQuest LLC" country="789 East Eisenhower Parkway, Ann Arbor, MI, USA">
        <title>Comparative Genomics and Chromosome Evolution.</title>
        <authorList>
            <person name="Mudd A.B."/>
        </authorList>
    </citation>
    <scope>NUCLEOTIDE SEQUENCE</scope>
    <source>
        <strain evidence="3">237g6f4</strain>
        <tissue evidence="3">Blood</tissue>
    </source>
</reference>
<dbReference type="InterPro" id="IPR052623">
    <property type="entry name" value="DAAF5"/>
</dbReference>
<keyword evidence="4" id="KW-1185">Reference proteome</keyword>
<dbReference type="Pfam" id="PF02985">
    <property type="entry name" value="HEAT"/>
    <property type="match status" value="1"/>
</dbReference>
<gene>
    <name evidence="3" type="ORF">GDO81_021611</name>
</gene>
<name>A0AAV6ZGC4_ENGPU</name>
<dbReference type="AlphaFoldDB" id="A0AAV6ZGC4"/>
<evidence type="ECO:0000313" key="3">
    <source>
        <dbReference type="EMBL" id="KAG8544933.1"/>
    </source>
</evidence>
<dbReference type="FunFam" id="1.25.10.10:FF:000746">
    <property type="entry name" value="Dynein assembly factor 5, axonemal"/>
    <property type="match status" value="1"/>
</dbReference>
<dbReference type="PROSITE" id="PS50077">
    <property type="entry name" value="HEAT_REPEAT"/>
    <property type="match status" value="1"/>
</dbReference>